<dbReference type="EMBL" id="FN316239">
    <property type="protein sequence ID" value="CAX71970.1"/>
    <property type="molecule type" value="mRNA"/>
</dbReference>
<evidence type="ECO:0000256" key="4">
    <source>
        <dbReference type="ARBA" id="ARBA00023152"/>
    </source>
</evidence>
<dbReference type="Pfam" id="PF00274">
    <property type="entry name" value="Glycolytic"/>
    <property type="match status" value="1"/>
</dbReference>
<reference evidence="6" key="1">
    <citation type="journal article" date="2009" name="Nature">
        <title>The Schistosoma japonicum genome reveals features of host-parasite interplay.</title>
        <authorList>
            <person name="Liu F."/>
            <person name="Zhou Y."/>
            <person name="Wang Z.Q."/>
            <person name="Lu G."/>
            <person name="Zheng H."/>
            <person name="Brindley P.J."/>
            <person name="McManus D.P."/>
            <person name="Blair D."/>
            <person name="Zhang Q.H."/>
            <person name="Zhong Y."/>
            <person name="Wang S."/>
            <person name="Han Z.G."/>
            <person name="Chen Z."/>
        </authorList>
    </citation>
    <scope>NUCLEOTIDE SEQUENCE</scope>
    <source>
        <strain evidence="6">Anhui</strain>
    </source>
</reference>
<sequence length="88" mass="9806">MPRFPPYLTEAQEDDLRQIAQAICAPGKGILAADESTATMGKRLQQIGVENNEENRRLYRQLLFSADHKLAQNISGVITIRGNITPKI</sequence>
<dbReference type="Gene3D" id="3.20.20.70">
    <property type="entry name" value="Aldolase class I"/>
    <property type="match status" value="1"/>
</dbReference>
<gene>
    <name evidence="6" type="primary">Ald</name>
</gene>
<dbReference type="SUPFAM" id="SSF51569">
    <property type="entry name" value="Aldolase"/>
    <property type="match status" value="1"/>
</dbReference>
<dbReference type="PANTHER" id="PTHR11627">
    <property type="entry name" value="FRUCTOSE-BISPHOSPHATE ALDOLASE"/>
    <property type="match status" value="1"/>
</dbReference>
<evidence type="ECO:0000256" key="2">
    <source>
        <dbReference type="ARBA" id="ARBA00010387"/>
    </source>
</evidence>
<comment type="similarity">
    <text evidence="2">Belongs to the class I fructose-bisphosphate aldolase family.</text>
</comment>
<evidence type="ECO:0000256" key="3">
    <source>
        <dbReference type="ARBA" id="ARBA00013068"/>
    </source>
</evidence>
<keyword evidence="5 6" id="KW-0456">Lyase</keyword>
<name>C1LB92_SCHJA</name>
<dbReference type="EC" id="4.1.2.13" evidence="3"/>
<dbReference type="GO" id="GO:0004332">
    <property type="term" value="F:fructose-bisphosphate aldolase activity"/>
    <property type="evidence" value="ECO:0007669"/>
    <property type="project" value="UniProtKB-EC"/>
</dbReference>
<dbReference type="UniPathway" id="UPA00109">
    <property type="reaction ID" value="UER00183"/>
</dbReference>
<evidence type="ECO:0000313" key="6">
    <source>
        <dbReference type="EMBL" id="CAX71970.1"/>
    </source>
</evidence>
<protein>
    <recommendedName>
        <fullName evidence="3">fructose-bisphosphate aldolase</fullName>
        <ecNumber evidence="3">4.1.2.13</ecNumber>
    </recommendedName>
</protein>
<reference evidence="6" key="2">
    <citation type="submission" date="2009-03" db="EMBL/GenBank/DDBJ databases">
        <authorList>
            <person name="Gang L."/>
        </authorList>
    </citation>
    <scope>NUCLEOTIDE SEQUENCE</scope>
    <source>
        <strain evidence="6">Anhui</strain>
    </source>
</reference>
<evidence type="ECO:0000256" key="1">
    <source>
        <dbReference type="ARBA" id="ARBA00004714"/>
    </source>
</evidence>
<proteinExistence type="evidence at transcript level"/>
<evidence type="ECO:0000256" key="5">
    <source>
        <dbReference type="ARBA" id="ARBA00023239"/>
    </source>
</evidence>
<dbReference type="AlphaFoldDB" id="C1LB92"/>
<comment type="pathway">
    <text evidence="1">Carbohydrate degradation; glycolysis; D-glyceraldehyde 3-phosphate and glycerone phosphate from D-glucose: step 4/4.</text>
</comment>
<keyword evidence="4" id="KW-0324">Glycolysis</keyword>
<dbReference type="InterPro" id="IPR000741">
    <property type="entry name" value="FBA_I"/>
</dbReference>
<dbReference type="GO" id="GO:0006096">
    <property type="term" value="P:glycolytic process"/>
    <property type="evidence" value="ECO:0007669"/>
    <property type="project" value="UniProtKB-UniPathway"/>
</dbReference>
<accession>C1LB92</accession>
<dbReference type="InterPro" id="IPR013785">
    <property type="entry name" value="Aldolase_TIM"/>
</dbReference>
<organism evidence="6">
    <name type="scientific">Schistosoma japonicum</name>
    <name type="common">Blood fluke</name>
    <dbReference type="NCBI Taxonomy" id="6182"/>
    <lineage>
        <taxon>Eukaryota</taxon>
        <taxon>Metazoa</taxon>
        <taxon>Spiralia</taxon>
        <taxon>Lophotrochozoa</taxon>
        <taxon>Platyhelminthes</taxon>
        <taxon>Trematoda</taxon>
        <taxon>Digenea</taxon>
        <taxon>Strigeidida</taxon>
        <taxon>Schistosomatoidea</taxon>
        <taxon>Schistosomatidae</taxon>
        <taxon>Schistosoma</taxon>
    </lineage>
</organism>